<dbReference type="Pfam" id="PF04548">
    <property type="entry name" value="AIG1"/>
    <property type="match status" value="1"/>
</dbReference>
<keyword evidence="3" id="KW-0175">Coiled coil</keyword>
<organism evidence="6 7">
    <name type="scientific">Lomentospora prolificans</name>
    <dbReference type="NCBI Taxonomy" id="41688"/>
    <lineage>
        <taxon>Eukaryota</taxon>
        <taxon>Fungi</taxon>
        <taxon>Dikarya</taxon>
        <taxon>Ascomycota</taxon>
        <taxon>Pezizomycotina</taxon>
        <taxon>Sordariomycetes</taxon>
        <taxon>Hypocreomycetidae</taxon>
        <taxon>Microascales</taxon>
        <taxon>Microascaceae</taxon>
        <taxon>Lomentospora</taxon>
    </lineage>
</organism>
<name>A0A2N3NGZ7_9PEZI</name>
<reference evidence="6 7" key="1">
    <citation type="journal article" date="2017" name="G3 (Bethesda)">
        <title>First Draft Genome Sequence of the Pathogenic Fungus Lomentospora prolificans (Formerly Scedosporium prolificans).</title>
        <authorList>
            <person name="Luo R."/>
            <person name="Zimin A."/>
            <person name="Workman R."/>
            <person name="Fan Y."/>
            <person name="Pertea G."/>
            <person name="Grossman N."/>
            <person name="Wear M.P."/>
            <person name="Jia B."/>
            <person name="Miller H."/>
            <person name="Casadevall A."/>
            <person name="Timp W."/>
            <person name="Zhang S.X."/>
            <person name="Salzberg S.L."/>
        </authorList>
    </citation>
    <scope>NUCLEOTIDE SEQUENCE [LARGE SCALE GENOMIC DNA]</scope>
    <source>
        <strain evidence="6 7">JHH-5317</strain>
    </source>
</reference>
<dbReference type="AlphaFoldDB" id="A0A2N3NGZ7"/>
<dbReference type="InterPro" id="IPR006703">
    <property type="entry name" value="G_AIG1"/>
</dbReference>
<evidence type="ECO:0000256" key="4">
    <source>
        <dbReference type="SAM" id="Phobius"/>
    </source>
</evidence>
<dbReference type="Proteomes" id="UP000233524">
    <property type="component" value="Unassembled WGS sequence"/>
</dbReference>
<dbReference type="SUPFAM" id="SSF52540">
    <property type="entry name" value="P-loop containing nucleoside triphosphate hydrolases"/>
    <property type="match status" value="1"/>
</dbReference>
<keyword evidence="2" id="KW-0342">GTP-binding</keyword>
<dbReference type="EMBL" id="NLAX01000005">
    <property type="protein sequence ID" value="PKS11746.1"/>
    <property type="molecule type" value="Genomic_DNA"/>
</dbReference>
<dbReference type="CDD" id="cd00882">
    <property type="entry name" value="Ras_like_GTPase"/>
    <property type="match status" value="1"/>
</dbReference>
<dbReference type="OrthoDB" id="8954335at2759"/>
<evidence type="ECO:0000256" key="1">
    <source>
        <dbReference type="ARBA" id="ARBA00022741"/>
    </source>
</evidence>
<dbReference type="PANTHER" id="PTHR10903:SF184">
    <property type="entry name" value="GTP-BINDING PROTEIN A"/>
    <property type="match status" value="1"/>
</dbReference>
<dbReference type="VEuPathDB" id="FungiDB:jhhlp_001735"/>
<feature type="transmembrane region" description="Helical" evidence="4">
    <location>
        <begin position="302"/>
        <end position="326"/>
    </location>
</feature>
<dbReference type="Gene3D" id="3.40.50.300">
    <property type="entry name" value="P-loop containing nucleotide triphosphate hydrolases"/>
    <property type="match status" value="1"/>
</dbReference>
<gene>
    <name evidence="6" type="ORF">jhhlp_001735</name>
</gene>
<keyword evidence="7" id="KW-1185">Reference proteome</keyword>
<keyword evidence="4" id="KW-1133">Transmembrane helix</keyword>
<evidence type="ECO:0000313" key="6">
    <source>
        <dbReference type="EMBL" id="PKS11746.1"/>
    </source>
</evidence>
<proteinExistence type="predicted"/>
<dbReference type="STRING" id="41688.A0A2N3NGZ7"/>
<keyword evidence="4" id="KW-0472">Membrane</keyword>
<dbReference type="InterPro" id="IPR027417">
    <property type="entry name" value="P-loop_NTPase"/>
</dbReference>
<evidence type="ECO:0000259" key="5">
    <source>
        <dbReference type="Pfam" id="PF04548"/>
    </source>
</evidence>
<protein>
    <recommendedName>
        <fullName evidence="5">AIG1-type G domain-containing protein</fullName>
    </recommendedName>
</protein>
<dbReference type="GO" id="GO:0005525">
    <property type="term" value="F:GTP binding"/>
    <property type="evidence" value="ECO:0007669"/>
    <property type="project" value="UniProtKB-KW"/>
</dbReference>
<dbReference type="InterPro" id="IPR045058">
    <property type="entry name" value="GIMA/IAN/Toc"/>
</dbReference>
<feature type="domain" description="AIG1-type G" evidence="5">
    <location>
        <begin position="14"/>
        <end position="137"/>
    </location>
</feature>
<dbReference type="PANTHER" id="PTHR10903">
    <property type="entry name" value="GTPASE, IMAP FAMILY MEMBER-RELATED"/>
    <property type="match status" value="1"/>
</dbReference>
<sequence>MEWNKKQDRKLSMVVVMGVTGAGKSYFINRLAGQGKDVTKEGDSLYSCTKRCLPIPVIVGGAPILIIDTPGFDDPEISDSDILTEISRILVAQYKLGMELKGIIYLHRITDVRFTGSSVKAFNILQRICGEESFRSVLLTTSGWSGMDEETGSRREGELRDGFWAYTLGRGAHMSRFHGTRDSAIMLISQLLRKKPVILKMQQELIDNGKELKDTAAGAYLYNRLEVTKEEHRQMLALLEERKEKSEEAGSKTNQTIEAEIDLQSRHFRAATNQQDNLSRRIVDDVDQELRRQSGRRGFRNFFPIMLPFLSIVLNILFGLLGIPAIRYLRFSSNFHEEPNREWAQPRRSQGLRLQTPKTYYFAQQIRIGVGLENLLGRNVQF</sequence>
<dbReference type="InParanoid" id="A0A2N3NGZ7"/>
<accession>A0A2N3NGZ7</accession>
<comment type="caution">
    <text evidence="6">The sequence shown here is derived from an EMBL/GenBank/DDBJ whole genome shotgun (WGS) entry which is preliminary data.</text>
</comment>
<keyword evidence="1" id="KW-0547">Nucleotide-binding</keyword>
<keyword evidence="4" id="KW-0812">Transmembrane</keyword>
<evidence type="ECO:0000256" key="3">
    <source>
        <dbReference type="SAM" id="Coils"/>
    </source>
</evidence>
<evidence type="ECO:0000256" key="2">
    <source>
        <dbReference type="ARBA" id="ARBA00023134"/>
    </source>
</evidence>
<feature type="coiled-coil region" evidence="3">
    <location>
        <begin position="222"/>
        <end position="249"/>
    </location>
</feature>
<evidence type="ECO:0000313" key="7">
    <source>
        <dbReference type="Proteomes" id="UP000233524"/>
    </source>
</evidence>